<dbReference type="EMBL" id="CACVBM020001151">
    <property type="protein sequence ID" value="CAA7034886.1"/>
    <property type="molecule type" value="Genomic_DNA"/>
</dbReference>
<evidence type="ECO:0000313" key="1">
    <source>
        <dbReference type="EMBL" id="CAA7034886.1"/>
    </source>
</evidence>
<accession>A0A6D2J7B7</accession>
<dbReference type="AlphaFoldDB" id="A0A6D2J7B7"/>
<protein>
    <submittedName>
        <fullName evidence="1">Uncharacterized protein</fullName>
    </submittedName>
</protein>
<organism evidence="1 2">
    <name type="scientific">Microthlaspi erraticum</name>
    <dbReference type="NCBI Taxonomy" id="1685480"/>
    <lineage>
        <taxon>Eukaryota</taxon>
        <taxon>Viridiplantae</taxon>
        <taxon>Streptophyta</taxon>
        <taxon>Embryophyta</taxon>
        <taxon>Tracheophyta</taxon>
        <taxon>Spermatophyta</taxon>
        <taxon>Magnoliopsida</taxon>
        <taxon>eudicotyledons</taxon>
        <taxon>Gunneridae</taxon>
        <taxon>Pentapetalae</taxon>
        <taxon>rosids</taxon>
        <taxon>malvids</taxon>
        <taxon>Brassicales</taxon>
        <taxon>Brassicaceae</taxon>
        <taxon>Coluteocarpeae</taxon>
        <taxon>Microthlaspi</taxon>
    </lineage>
</organism>
<reference evidence="1" key="1">
    <citation type="submission" date="2020-01" db="EMBL/GenBank/DDBJ databases">
        <authorList>
            <person name="Mishra B."/>
        </authorList>
    </citation>
    <scope>NUCLEOTIDE SEQUENCE [LARGE SCALE GENOMIC DNA]</scope>
</reference>
<keyword evidence="2" id="KW-1185">Reference proteome</keyword>
<evidence type="ECO:0000313" key="2">
    <source>
        <dbReference type="Proteomes" id="UP000467841"/>
    </source>
</evidence>
<gene>
    <name evidence="1" type="ORF">MERR_LOCUS22121</name>
</gene>
<sequence length="101" mass="11186">MDDHFNYENLEIPYDIDFGDYEFDNLSEELAELEEPNPALLEETRASLAEARKYANKTCNLIKSGLEDGSVKSTASLLACQAEILIATEALEKATSNLLPS</sequence>
<name>A0A6D2J7B7_9BRAS</name>
<comment type="caution">
    <text evidence="1">The sequence shown here is derived from an EMBL/GenBank/DDBJ whole genome shotgun (WGS) entry which is preliminary data.</text>
</comment>
<dbReference type="Proteomes" id="UP000467841">
    <property type="component" value="Unassembled WGS sequence"/>
</dbReference>
<proteinExistence type="predicted"/>